<dbReference type="InterPro" id="IPR011703">
    <property type="entry name" value="ATPase_AAA-3"/>
</dbReference>
<dbReference type="InterPro" id="IPR050764">
    <property type="entry name" value="CbbQ/NirQ/NorQ/GpvN"/>
</dbReference>
<dbReference type="Gene3D" id="1.10.8.80">
    <property type="entry name" value="Magnesium chelatase subunit I, C-Terminal domain"/>
    <property type="match status" value="1"/>
</dbReference>
<proteinExistence type="predicted"/>
<dbReference type="PIRSF" id="PIRSF002849">
    <property type="entry name" value="AAA_ATPase_chaperone_MoxR_prd"/>
    <property type="match status" value="1"/>
</dbReference>
<dbReference type="PANTHER" id="PTHR42759">
    <property type="entry name" value="MOXR FAMILY PROTEIN"/>
    <property type="match status" value="1"/>
</dbReference>
<dbReference type="InterPro" id="IPR041628">
    <property type="entry name" value="ChlI/MoxR_AAA_lid"/>
</dbReference>
<keyword evidence="3" id="KW-1185">Reference proteome</keyword>
<dbReference type="Proteomes" id="UP001207930">
    <property type="component" value="Unassembled WGS sequence"/>
</dbReference>
<dbReference type="RefSeq" id="WP_264503589.1">
    <property type="nucleotide sequence ID" value="NZ_JAPDDS010000020.1"/>
</dbReference>
<evidence type="ECO:0000259" key="1">
    <source>
        <dbReference type="SMART" id="SM00382"/>
    </source>
</evidence>
<organism evidence="2 3">
    <name type="scientific">Luteolibacter flavescens</name>
    <dbReference type="NCBI Taxonomy" id="1859460"/>
    <lineage>
        <taxon>Bacteria</taxon>
        <taxon>Pseudomonadati</taxon>
        <taxon>Verrucomicrobiota</taxon>
        <taxon>Verrucomicrobiia</taxon>
        <taxon>Verrucomicrobiales</taxon>
        <taxon>Verrucomicrobiaceae</taxon>
        <taxon>Luteolibacter</taxon>
    </lineage>
</organism>
<dbReference type="Gene3D" id="3.40.50.300">
    <property type="entry name" value="P-loop containing nucleotide triphosphate hydrolases"/>
    <property type="match status" value="1"/>
</dbReference>
<comment type="caution">
    <text evidence="2">The sequence shown here is derived from an EMBL/GenBank/DDBJ whole genome shotgun (WGS) entry which is preliminary data.</text>
</comment>
<protein>
    <submittedName>
        <fullName evidence="2">MoxR family ATPase</fullName>
    </submittedName>
</protein>
<feature type="domain" description="AAA+ ATPase" evidence="1">
    <location>
        <begin position="43"/>
        <end position="186"/>
    </location>
</feature>
<gene>
    <name evidence="2" type="ORF">OKA04_23045</name>
</gene>
<dbReference type="EMBL" id="JAPDDS010000020">
    <property type="protein sequence ID" value="MCW1887633.1"/>
    <property type="molecule type" value="Genomic_DNA"/>
</dbReference>
<evidence type="ECO:0000313" key="3">
    <source>
        <dbReference type="Proteomes" id="UP001207930"/>
    </source>
</evidence>
<dbReference type="PANTHER" id="PTHR42759:SF1">
    <property type="entry name" value="MAGNESIUM-CHELATASE SUBUNIT CHLD"/>
    <property type="match status" value="1"/>
</dbReference>
<sequence>MPATLETDTAQFAETFSRIRDEVGKFIVGQKDIVENVLTAICCGGHVLLEGVPGLGKTALVNTLAKALDLKFGRIQFTPDLLPSDVVGTQVLAERDGRRELIFQPGPVFCNILLADEINRATPKTQSALLETMQEKRVTVAGVSHPLQLPFFVLATQNPIENDGTYPLPEAQLDRFFFKLNVTLPDHDEFAEILNRTGGNSAPEIKPVAHGEDIIRMGQTLREIPVAKDVQDHLIKVVRNTHPENDKSPEKVKKYVRHGASPRAAQAMLSAARVRALLDGRFHVAREDVDAVAPPALCHRMILSFEGEAEGIKPVDLVRSAIRGAY</sequence>
<reference evidence="2 3" key="1">
    <citation type="submission" date="2022-10" db="EMBL/GenBank/DDBJ databases">
        <title>Luteolibacter flavescens strain MCCC 1K03193, whole genome shotgun sequencing project.</title>
        <authorList>
            <person name="Zhao G."/>
            <person name="Shen L."/>
        </authorList>
    </citation>
    <scope>NUCLEOTIDE SEQUENCE [LARGE SCALE GENOMIC DNA]</scope>
    <source>
        <strain evidence="2 3">MCCC 1K03193</strain>
    </source>
</reference>
<dbReference type="InterPro" id="IPR003593">
    <property type="entry name" value="AAA+_ATPase"/>
</dbReference>
<name>A0ABT3FVP9_9BACT</name>
<dbReference type="SUPFAM" id="SSF52540">
    <property type="entry name" value="P-loop containing nucleoside triphosphate hydrolases"/>
    <property type="match status" value="1"/>
</dbReference>
<dbReference type="CDD" id="cd00009">
    <property type="entry name" value="AAA"/>
    <property type="match status" value="1"/>
</dbReference>
<dbReference type="SMART" id="SM00382">
    <property type="entry name" value="AAA"/>
    <property type="match status" value="1"/>
</dbReference>
<evidence type="ECO:0000313" key="2">
    <source>
        <dbReference type="EMBL" id="MCW1887633.1"/>
    </source>
</evidence>
<accession>A0ABT3FVP9</accession>
<dbReference type="Pfam" id="PF07726">
    <property type="entry name" value="AAA_3"/>
    <property type="match status" value="1"/>
</dbReference>
<dbReference type="Pfam" id="PF17863">
    <property type="entry name" value="AAA_lid_2"/>
    <property type="match status" value="1"/>
</dbReference>
<dbReference type="InterPro" id="IPR027417">
    <property type="entry name" value="P-loop_NTPase"/>
</dbReference>